<feature type="transmembrane region" description="Helical" evidence="2">
    <location>
        <begin position="240"/>
        <end position="260"/>
    </location>
</feature>
<sequence length="280" mass="31709">MANAPVMDSPSNGSRDGARESGDSAFDDLLFADSRNPDMDQESGLGDEQFQLRGLEDNRLIDAATPLLGLVIRVRRLADFRGVEQLYQQVVDEVAAIDRELVEQGYERPTVVAYRYVLCAFIDEAVLGTDWGAHSIWSQHSLLSRFHNETWGGEKVFAITSRMEQEPERYRDMLEFIHLCLCLGFEGRYKVMDNGRDEYEQIIRGLNEQIRSLRADQEPQPLASALDNVAPARNRLRTGLPLWSIGGLFLAAMGGVYWLYNVALNERIRDVLSVLEQLPK</sequence>
<dbReference type="PANTHER" id="PTHR38033:SF1">
    <property type="entry name" value="DOTU FAMILY TYPE IV_VI SECRETION SYSTEM PROTEIN"/>
    <property type="match status" value="1"/>
</dbReference>
<organism evidence="4 5">
    <name type="scientific">Marinobacter confluentis</name>
    <dbReference type="NCBI Taxonomy" id="1697557"/>
    <lineage>
        <taxon>Bacteria</taxon>
        <taxon>Pseudomonadati</taxon>
        <taxon>Pseudomonadota</taxon>
        <taxon>Gammaproteobacteria</taxon>
        <taxon>Pseudomonadales</taxon>
        <taxon>Marinobacteraceae</taxon>
        <taxon>Marinobacter</taxon>
    </lineage>
</organism>
<dbReference type="InterPro" id="IPR038522">
    <property type="entry name" value="T4/T6SS_DotU_sf"/>
</dbReference>
<reference evidence="4 5" key="1">
    <citation type="submission" date="2019-04" db="EMBL/GenBank/DDBJ databases">
        <authorList>
            <person name="Park S."/>
            <person name="Yoon J.-H."/>
        </authorList>
    </citation>
    <scope>NUCLEOTIDE SEQUENCE [LARGE SCALE GENOMIC DNA]</scope>
    <source>
        <strain evidence="4 5">HJM-18</strain>
    </source>
</reference>
<dbReference type="InterPro" id="IPR017732">
    <property type="entry name" value="T4/T6SS_DotU"/>
</dbReference>
<comment type="caution">
    <text evidence="4">The sequence shown here is derived from an EMBL/GenBank/DDBJ whole genome shotgun (WGS) entry which is preliminary data.</text>
</comment>
<dbReference type="NCBIfam" id="NF038228">
    <property type="entry name" value="IcmH_DotU_IVB"/>
    <property type="match status" value="1"/>
</dbReference>
<keyword evidence="5" id="KW-1185">Reference proteome</keyword>
<evidence type="ECO:0000259" key="3">
    <source>
        <dbReference type="Pfam" id="PF09850"/>
    </source>
</evidence>
<protein>
    <submittedName>
        <fullName evidence="4">DotU family type IV/VI secretion system protein</fullName>
    </submittedName>
</protein>
<dbReference type="Gene3D" id="1.25.40.590">
    <property type="entry name" value="Type IV / VI secretion system, DotU"/>
    <property type="match status" value="1"/>
</dbReference>
<evidence type="ECO:0000256" key="1">
    <source>
        <dbReference type="SAM" id="MobiDB-lite"/>
    </source>
</evidence>
<gene>
    <name evidence="4" type="ORF">E5Q11_14115</name>
</gene>
<keyword evidence="2" id="KW-1133">Transmembrane helix</keyword>
<evidence type="ECO:0000313" key="5">
    <source>
        <dbReference type="Proteomes" id="UP000298325"/>
    </source>
</evidence>
<feature type="region of interest" description="Disordered" evidence="1">
    <location>
        <begin position="1"/>
        <end position="23"/>
    </location>
</feature>
<evidence type="ECO:0000256" key="2">
    <source>
        <dbReference type="SAM" id="Phobius"/>
    </source>
</evidence>
<feature type="domain" description="Type IV / VI secretion system DotU" evidence="3">
    <location>
        <begin position="60"/>
        <end position="262"/>
    </location>
</feature>
<dbReference type="AlphaFoldDB" id="A0A4Z1C1H9"/>
<name>A0A4Z1C1H9_9GAMM</name>
<accession>A0A4Z1C1H9</accession>
<keyword evidence="2" id="KW-0812">Transmembrane</keyword>
<dbReference type="RefSeq" id="WP_135804087.1">
    <property type="nucleotide sequence ID" value="NZ_SRPF01000004.1"/>
</dbReference>
<dbReference type="NCBIfam" id="TIGR03349">
    <property type="entry name" value="IV_VI_DotU"/>
    <property type="match status" value="1"/>
</dbReference>
<proteinExistence type="predicted"/>
<dbReference type="OrthoDB" id="345640at2"/>
<dbReference type="PANTHER" id="PTHR38033">
    <property type="entry name" value="MEMBRANE PROTEIN-RELATED"/>
    <property type="match status" value="1"/>
</dbReference>
<dbReference type="Proteomes" id="UP000298325">
    <property type="component" value="Unassembled WGS sequence"/>
</dbReference>
<evidence type="ECO:0000313" key="4">
    <source>
        <dbReference type="EMBL" id="TGN38862.1"/>
    </source>
</evidence>
<dbReference type="EMBL" id="SRPF01000004">
    <property type="protein sequence ID" value="TGN38862.1"/>
    <property type="molecule type" value="Genomic_DNA"/>
</dbReference>
<keyword evidence="2" id="KW-0472">Membrane</keyword>
<dbReference type="Pfam" id="PF09850">
    <property type="entry name" value="DotU"/>
    <property type="match status" value="1"/>
</dbReference>